<dbReference type="Proteomes" id="UP000731519">
    <property type="component" value="Unassembled WGS sequence"/>
</dbReference>
<proteinExistence type="predicted"/>
<comment type="caution">
    <text evidence="3">The sequence shown here is derived from an EMBL/GenBank/DDBJ whole genome shotgun (WGS) entry which is preliminary data.</text>
</comment>
<sequence length="62" mass="6999">MTTRRDLNDCGFSSETIAAEYETDAALKEAGNDLTDPYFAAAWAAEQEQRHLDWDYAQKAQP</sequence>
<evidence type="ECO:0000313" key="2">
    <source>
        <dbReference type="EMBL" id="OSY48809.1"/>
    </source>
</evidence>
<dbReference type="AlphaFoldDB" id="A0A1Y2NSB8"/>
<dbReference type="EMBL" id="MIFZ01000283">
    <property type="protein sequence ID" value="OSY50422.1"/>
    <property type="molecule type" value="Genomic_DNA"/>
</dbReference>
<evidence type="ECO:0000313" key="3">
    <source>
        <dbReference type="EMBL" id="OSY50422.1"/>
    </source>
</evidence>
<dbReference type="Proteomes" id="UP000194318">
    <property type="component" value="Unassembled WGS sequence"/>
</dbReference>
<evidence type="ECO:0000313" key="6">
    <source>
        <dbReference type="Proteomes" id="UP000731519"/>
    </source>
</evidence>
<evidence type="ECO:0000313" key="1">
    <source>
        <dbReference type="EMBL" id="KAF0650769.1"/>
    </source>
</evidence>
<reference evidence="1 6" key="1">
    <citation type="submission" date="2013-05" db="EMBL/GenBank/DDBJ databases">
        <title>Genome Sequence of Streptomyces fradiae.</title>
        <authorList>
            <person name="Kirby R."/>
        </authorList>
    </citation>
    <scope>NUCLEOTIDE SEQUENCE [LARGE SCALE GENOMIC DNA]</scope>
    <source>
        <strain evidence="1 6">ATCC 10745</strain>
    </source>
</reference>
<name>A0A1Y2NSB8_STRFR</name>
<reference evidence="3 5" key="2">
    <citation type="submission" date="2016-09" db="EMBL/GenBank/DDBJ databases">
        <title>Streptomyces fradiae DSM40063, a candidate organism with high potential of specific P450 cytochromes.</title>
        <authorList>
            <person name="Grumaz C."/>
            <person name="Vainshtein Y."/>
            <person name="Kirstahler P."/>
            <person name="Sohn K."/>
        </authorList>
    </citation>
    <scope>NUCLEOTIDE SEQUENCE [LARGE SCALE GENOMIC DNA]</scope>
    <source>
        <strain evidence="3 5">DSM 40063</strain>
    </source>
</reference>
<dbReference type="RefSeq" id="WP_031137411.1">
    <property type="nucleotide sequence ID" value="NZ_ASYR01000007.1"/>
</dbReference>
<dbReference type="EMBL" id="MIFZ01000278">
    <property type="protein sequence ID" value="OSY50638.1"/>
    <property type="molecule type" value="Genomic_DNA"/>
</dbReference>
<protein>
    <submittedName>
        <fullName evidence="3">Uncharacterized protein</fullName>
    </submittedName>
</protein>
<organism evidence="3 5">
    <name type="scientific">Streptomyces fradiae ATCC 10745 = DSM 40063</name>
    <dbReference type="NCBI Taxonomy" id="1319510"/>
    <lineage>
        <taxon>Bacteria</taxon>
        <taxon>Bacillati</taxon>
        <taxon>Actinomycetota</taxon>
        <taxon>Actinomycetes</taxon>
        <taxon>Kitasatosporales</taxon>
        <taxon>Streptomycetaceae</taxon>
        <taxon>Streptomyces</taxon>
    </lineage>
</organism>
<evidence type="ECO:0000313" key="5">
    <source>
        <dbReference type="Proteomes" id="UP000194318"/>
    </source>
</evidence>
<keyword evidence="6" id="KW-1185">Reference proteome</keyword>
<evidence type="ECO:0000313" key="4">
    <source>
        <dbReference type="EMBL" id="OSY50638.1"/>
    </source>
</evidence>
<dbReference type="GeneID" id="91403055"/>
<dbReference type="EMBL" id="MIFZ01000344">
    <property type="protein sequence ID" value="OSY48809.1"/>
    <property type="molecule type" value="Genomic_DNA"/>
</dbReference>
<gene>
    <name evidence="4" type="ORF">BG846_03806</name>
    <name evidence="3" type="ORF">BG846_03998</name>
    <name evidence="2" type="ORF">BG846_05602</name>
    <name evidence="1" type="ORF">K701_07165</name>
</gene>
<accession>A0A1Y2NSB8</accession>
<dbReference type="EMBL" id="ASYR01000007">
    <property type="protein sequence ID" value="KAF0650769.1"/>
    <property type="molecule type" value="Genomic_DNA"/>
</dbReference>